<dbReference type="Gene3D" id="2.40.70.10">
    <property type="entry name" value="Acid Proteases"/>
    <property type="match status" value="1"/>
</dbReference>
<dbReference type="InterPro" id="IPR021109">
    <property type="entry name" value="Peptidase_aspartic_dom_sf"/>
</dbReference>
<dbReference type="OrthoDB" id="2442646at2759"/>
<proteinExistence type="predicted"/>
<accession>A0A397TSD9</accession>
<dbReference type="AlphaFoldDB" id="A0A397TSD9"/>
<evidence type="ECO:0000313" key="1">
    <source>
        <dbReference type="EMBL" id="RIA99836.1"/>
    </source>
</evidence>
<comment type="caution">
    <text evidence="1">The sequence shown here is derived from an EMBL/GenBank/DDBJ whole genome shotgun (WGS) entry which is preliminary data.</text>
</comment>
<reference evidence="1 2" key="1">
    <citation type="submission" date="2018-06" db="EMBL/GenBank/DDBJ databases">
        <title>Comparative genomics reveals the genomic features of Rhizophagus irregularis, R. cerebriforme, R. diaphanum and Gigaspora rosea, and their symbiotic lifestyle signature.</title>
        <authorList>
            <person name="Morin E."/>
            <person name="San Clemente H."/>
            <person name="Chen E.C.H."/>
            <person name="De La Providencia I."/>
            <person name="Hainaut M."/>
            <person name="Kuo A."/>
            <person name="Kohler A."/>
            <person name="Murat C."/>
            <person name="Tang N."/>
            <person name="Roy S."/>
            <person name="Loubradou J."/>
            <person name="Henrissat B."/>
            <person name="Grigoriev I.V."/>
            <person name="Corradi N."/>
            <person name="Roux C."/>
            <person name="Martin F.M."/>
        </authorList>
    </citation>
    <scope>NUCLEOTIDE SEQUENCE [LARGE SCALE GENOMIC DNA]</scope>
    <source>
        <strain evidence="1 2">DAOM 194757</strain>
    </source>
</reference>
<evidence type="ECO:0000313" key="2">
    <source>
        <dbReference type="Proteomes" id="UP000266673"/>
    </source>
</evidence>
<protein>
    <submittedName>
        <fullName evidence="1">Uncharacterized protein</fullName>
    </submittedName>
</protein>
<sequence length="215" mass="24640">MIGGIKIPVDVVVADANSYNAIVGNDLLSKVQAKIDWNKLEMSLTWDVLELDEKIEGDMDEEWTDSEEEFEEEELEEKIYNYSGIEDEEQNYYYVPDVEESSSEESLEIEETLEEKDPFLNLADHMALLKSQLKSELPNTLNAINVTFTVDKDIIFENSNRMDNKSKPTLPLQYTRKEFHMPPLNPTNLPAIVYYNANSSSSSERLVLASATEKR</sequence>
<dbReference type="Proteomes" id="UP000266673">
    <property type="component" value="Unassembled WGS sequence"/>
</dbReference>
<organism evidence="1 2">
    <name type="scientific">Gigaspora rosea</name>
    <dbReference type="NCBI Taxonomy" id="44941"/>
    <lineage>
        <taxon>Eukaryota</taxon>
        <taxon>Fungi</taxon>
        <taxon>Fungi incertae sedis</taxon>
        <taxon>Mucoromycota</taxon>
        <taxon>Glomeromycotina</taxon>
        <taxon>Glomeromycetes</taxon>
        <taxon>Diversisporales</taxon>
        <taxon>Gigasporaceae</taxon>
        <taxon>Gigaspora</taxon>
    </lineage>
</organism>
<gene>
    <name evidence="1" type="ORF">C2G38_2237367</name>
</gene>
<dbReference type="EMBL" id="QKWP01006974">
    <property type="protein sequence ID" value="RIA99836.1"/>
    <property type="molecule type" value="Genomic_DNA"/>
</dbReference>
<dbReference type="STRING" id="44941.A0A397TSD9"/>
<keyword evidence="2" id="KW-1185">Reference proteome</keyword>
<name>A0A397TSD9_9GLOM</name>